<dbReference type="Gene3D" id="3.30.70.270">
    <property type="match status" value="1"/>
</dbReference>
<comment type="subunit">
    <text evidence="3 16">Monomer.</text>
</comment>
<dbReference type="InterPro" id="IPR036775">
    <property type="entry name" value="DNA_pol_Y-fam_lit_finger_sf"/>
</dbReference>
<dbReference type="PROSITE" id="PS50173">
    <property type="entry name" value="UMUC"/>
    <property type="match status" value="1"/>
</dbReference>
<evidence type="ECO:0000256" key="5">
    <source>
        <dbReference type="ARBA" id="ARBA00022490"/>
    </source>
</evidence>
<dbReference type="InterPro" id="IPR001126">
    <property type="entry name" value="UmuC"/>
</dbReference>
<dbReference type="InterPro" id="IPR017961">
    <property type="entry name" value="DNA_pol_Y-fam_little_finger"/>
</dbReference>
<comment type="function">
    <text evidence="16">Poorly processive, error-prone DNA polymerase involved in untargeted mutagenesis. Copies undamaged DNA at stalled replication forks, which arise in vivo from mismatched or misaligned primer ends. These misaligned primers can be extended by PolIV. Exhibits no 3'-5' exonuclease (proofreading) activity. May be involved in translesional synthesis, in conjunction with the beta clamp from PolIII.</text>
</comment>
<dbReference type="Pfam" id="PF11798">
    <property type="entry name" value="IMS_HHH"/>
    <property type="match status" value="1"/>
</dbReference>
<dbReference type="GO" id="GO:0042276">
    <property type="term" value="P:error-prone translesion synthesis"/>
    <property type="evidence" value="ECO:0007669"/>
    <property type="project" value="TreeGrafter"/>
</dbReference>
<dbReference type="Gene3D" id="3.30.1490.100">
    <property type="entry name" value="DNA polymerase, Y-family, little finger domain"/>
    <property type="match status" value="1"/>
</dbReference>
<keyword evidence="7 16" id="KW-0548">Nucleotidyltransferase</keyword>
<feature type="site" description="Substrate discrimination" evidence="16">
    <location>
        <position position="14"/>
    </location>
</feature>
<dbReference type="GO" id="GO:0005829">
    <property type="term" value="C:cytosol"/>
    <property type="evidence" value="ECO:0007669"/>
    <property type="project" value="TreeGrafter"/>
</dbReference>
<dbReference type="Pfam" id="PF11799">
    <property type="entry name" value="IMS_C"/>
    <property type="match status" value="1"/>
</dbReference>
<evidence type="ECO:0000256" key="2">
    <source>
        <dbReference type="ARBA" id="ARBA00010945"/>
    </source>
</evidence>
<comment type="catalytic activity">
    <reaction evidence="15 16">
        <text>DNA(n) + a 2'-deoxyribonucleoside 5'-triphosphate = DNA(n+1) + diphosphate</text>
        <dbReference type="Rhea" id="RHEA:22508"/>
        <dbReference type="Rhea" id="RHEA-COMP:17339"/>
        <dbReference type="Rhea" id="RHEA-COMP:17340"/>
        <dbReference type="ChEBI" id="CHEBI:33019"/>
        <dbReference type="ChEBI" id="CHEBI:61560"/>
        <dbReference type="ChEBI" id="CHEBI:173112"/>
        <dbReference type="EC" id="2.7.7.7"/>
    </reaction>
</comment>
<evidence type="ECO:0000256" key="8">
    <source>
        <dbReference type="ARBA" id="ARBA00022705"/>
    </source>
</evidence>
<dbReference type="GO" id="GO:0003684">
    <property type="term" value="F:damaged DNA binding"/>
    <property type="evidence" value="ECO:0007669"/>
    <property type="project" value="InterPro"/>
</dbReference>
<dbReference type="NCBIfam" id="NF010731">
    <property type="entry name" value="PRK14133.1"/>
    <property type="match status" value="1"/>
</dbReference>
<dbReference type="Gene3D" id="1.10.150.20">
    <property type="entry name" value="5' to 3' exonuclease, C-terminal subdomain"/>
    <property type="match status" value="1"/>
</dbReference>
<comment type="similarity">
    <text evidence="2 16">Belongs to the DNA polymerase type-Y family.</text>
</comment>
<organism evidence="18 19">
    <name type="scientific">Pectinatus cerevisiiphilus</name>
    <dbReference type="NCBI Taxonomy" id="86956"/>
    <lineage>
        <taxon>Bacteria</taxon>
        <taxon>Bacillati</taxon>
        <taxon>Bacillota</taxon>
        <taxon>Negativicutes</taxon>
        <taxon>Selenomonadales</taxon>
        <taxon>Selenomonadaceae</taxon>
        <taxon>Pectinatus</taxon>
    </lineage>
</organism>
<evidence type="ECO:0000256" key="9">
    <source>
        <dbReference type="ARBA" id="ARBA00022723"/>
    </source>
</evidence>
<evidence type="ECO:0000256" key="7">
    <source>
        <dbReference type="ARBA" id="ARBA00022695"/>
    </source>
</evidence>
<keyword evidence="13 16" id="KW-0238">DNA-binding</keyword>
<evidence type="ECO:0000256" key="10">
    <source>
        <dbReference type="ARBA" id="ARBA00022763"/>
    </source>
</evidence>
<comment type="subcellular location">
    <subcellularLocation>
        <location evidence="1 16">Cytoplasm</location>
    </subcellularLocation>
</comment>
<evidence type="ECO:0000256" key="6">
    <source>
        <dbReference type="ARBA" id="ARBA00022679"/>
    </source>
</evidence>
<evidence type="ECO:0000256" key="11">
    <source>
        <dbReference type="ARBA" id="ARBA00022842"/>
    </source>
</evidence>
<evidence type="ECO:0000259" key="17">
    <source>
        <dbReference type="PROSITE" id="PS50173"/>
    </source>
</evidence>
<dbReference type="GO" id="GO:0003887">
    <property type="term" value="F:DNA-directed DNA polymerase activity"/>
    <property type="evidence" value="ECO:0007669"/>
    <property type="project" value="UniProtKB-UniRule"/>
</dbReference>
<keyword evidence="9 16" id="KW-0479">Metal-binding</keyword>
<evidence type="ECO:0000256" key="16">
    <source>
        <dbReference type="HAMAP-Rule" id="MF_01113"/>
    </source>
</evidence>
<dbReference type="FunFam" id="3.40.1170.60:FF:000001">
    <property type="entry name" value="DNA polymerase IV"/>
    <property type="match status" value="1"/>
</dbReference>
<dbReference type="OrthoDB" id="9808813at2"/>
<gene>
    <name evidence="16" type="primary">dinB</name>
    <name evidence="18" type="ORF">EDC37_101208</name>
</gene>
<dbReference type="GO" id="GO:0006261">
    <property type="term" value="P:DNA-templated DNA replication"/>
    <property type="evidence" value="ECO:0007669"/>
    <property type="project" value="UniProtKB-UniRule"/>
</dbReference>
<evidence type="ECO:0000256" key="3">
    <source>
        <dbReference type="ARBA" id="ARBA00011245"/>
    </source>
</evidence>
<keyword evidence="6 16" id="KW-0808">Transferase</keyword>
<keyword evidence="8 16" id="KW-0235">DNA replication</keyword>
<dbReference type="GO" id="GO:0006281">
    <property type="term" value="P:DNA repair"/>
    <property type="evidence" value="ECO:0007669"/>
    <property type="project" value="UniProtKB-UniRule"/>
</dbReference>
<evidence type="ECO:0000313" key="18">
    <source>
        <dbReference type="EMBL" id="TCS82036.1"/>
    </source>
</evidence>
<keyword evidence="5 16" id="KW-0963">Cytoplasm</keyword>
<dbReference type="HAMAP" id="MF_01113">
    <property type="entry name" value="DNApol_IV"/>
    <property type="match status" value="1"/>
</dbReference>
<sequence>MKRCIMHVDMDAFFASVEQADKPQLRGKPIIVGGIGTRGVVCTASYEARKYGVHSAMSGVKAHQLCPEGIFLPVRHARYREISSVIFSIFAEFSPKVEPLSIDEAFLDITGMEMLYSTPQEYAVKLKKRIFTQTGVHASIGIAPNKFLAKLASDLRKPDGLVIVKEEQKKEFLAELPISKLWGVGAKTAQRLQMAGYFKIGDIAAADRAVLRCLLGTKNAIHLWQMANGIDDRKVECDRDLKSVGNEETYEEDIQGQEIVQEKFLALAETVGWRLREKGLKAKTISIKVRTDKFITYTRSCTLPEGVNFDKVLYESAINLFRALAFSGKIRLLGLTGSNFSIIEEQSLFCGDGKQEKLYKTIDGIKKRFGMQSITKAQLLKKNRDKGK</sequence>
<reference evidence="18 19" key="1">
    <citation type="submission" date="2019-03" db="EMBL/GenBank/DDBJ databases">
        <title>Genomic Encyclopedia of Type Strains, Phase IV (KMG-IV): sequencing the most valuable type-strain genomes for metagenomic binning, comparative biology and taxonomic classification.</title>
        <authorList>
            <person name="Goeker M."/>
        </authorList>
    </citation>
    <scope>NUCLEOTIDE SEQUENCE [LARGE SCALE GENOMIC DNA]</scope>
    <source>
        <strain evidence="18 19">DSM 20467</strain>
    </source>
</reference>
<evidence type="ECO:0000256" key="13">
    <source>
        <dbReference type="ARBA" id="ARBA00023125"/>
    </source>
</evidence>
<feature type="binding site" evidence="16">
    <location>
        <position position="103"/>
    </location>
    <ligand>
        <name>Mg(2+)</name>
        <dbReference type="ChEBI" id="CHEBI:18420"/>
    </ligand>
</feature>
<evidence type="ECO:0000256" key="12">
    <source>
        <dbReference type="ARBA" id="ARBA00022932"/>
    </source>
</evidence>
<dbReference type="InterPro" id="IPR043128">
    <property type="entry name" value="Rev_trsase/Diguanyl_cyclase"/>
</dbReference>
<dbReference type="CDD" id="cd03586">
    <property type="entry name" value="PolY_Pol_IV_kappa"/>
    <property type="match status" value="1"/>
</dbReference>
<dbReference type="Proteomes" id="UP000295188">
    <property type="component" value="Unassembled WGS sequence"/>
</dbReference>
<dbReference type="EC" id="2.7.7.7" evidence="16"/>
<keyword evidence="14 16" id="KW-0234">DNA repair</keyword>
<dbReference type="NCBIfam" id="NF002677">
    <property type="entry name" value="PRK02406.1"/>
    <property type="match status" value="1"/>
</dbReference>
<dbReference type="Pfam" id="PF00817">
    <property type="entry name" value="IMS"/>
    <property type="match status" value="1"/>
</dbReference>
<keyword evidence="11 16" id="KW-0460">Magnesium</keyword>
<dbReference type="AlphaFoldDB" id="A0A4R3KF77"/>
<protein>
    <recommendedName>
        <fullName evidence="16">DNA polymerase IV</fullName>
        <shortName evidence="16">Pol IV</shortName>
        <ecNumber evidence="16">2.7.7.7</ecNumber>
    </recommendedName>
</protein>
<feature type="active site" evidence="16">
    <location>
        <position position="104"/>
    </location>
</feature>
<comment type="cofactor">
    <cofactor evidence="16">
        <name>Mg(2+)</name>
        <dbReference type="ChEBI" id="CHEBI:18420"/>
    </cofactor>
    <text evidence="16">Binds 2 magnesium ions per subunit.</text>
</comment>
<proteinExistence type="inferred from homology"/>
<keyword evidence="4 16" id="KW-0515">Mutator protein</keyword>
<comment type="caution">
    <text evidence="18">The sequence shown here is derived from an EMBL/GenBank/DDBJ whole genome shotgun (WGS) entry which is preliminary data.</text>
</comment>
<dbReference type="InterPro" id="IPR022880">
    <property type="entry name" value="DNApol_IV"/>
</dbReference>
<dbReference type="PANTHER" id="PTHR11076">
    <property type="entry name" value="DNA REPAIR POLYMERASE UMUC / TRANSFERASE FAMILY MEMBER"/>
    <property type="match status" value="1"/>
</dbReference>
<evidence type="ECO:0000256" key="14">
    <source>
        <dbReference type="ARBA" id="ARBA00023204"/>
    </source>
</evidence>
<dbReference type="PANTHER" id="PTHR11076:SF33">
    <property type="entry name" value="DNA POLYMERASE KAPPA"/>
    <property type="match status" value="1"/>
</dbReference>
<keyword evidence="10 16" id="KW-0227">DNA damage</keyword>
<dbReference type="FunFam" id="3.30.1490.100:FF:000004">
    <property type="entry name" value="DNA polymerase IV"/>
    <property type="match status" value="1"/>
</dbReference>
<dbReference type="InterPro" id="IPR050116">
    <property type="entry name" value="DNA_polymerase-Y"/>
</dbReference>
<evidence type="ECO:0000256" key="15">
    <source>
        <dbReference type="ARBA" id="ARBA00049244"/>
    </source>
</evidence>
<name>A0A4R3KF77_9FIRM</name>
<dbReference type="EMBL" id="SMAA01000001">
    <property type="protein sequence ID" value="TCS82036.1"/>
    <property type="molecule type" value="Genomic_DNA"/>
</dbReference>
<evidence type="ECO:0000256" key="4">
    <source>
        <dbReference type="ARBA" id="ARBA00022457"/>
    </source>
</evidence>
<dbReference type="GO" id="GO:0000287">
    <property type="term" value="F:magnesium ion binding"/>
    <property type="evidence" value="ECO:0007669"/>
    <property type="project" value="UniProtKB-UniRule"/>
</dbReference>
<evidence type="ECO:0000256" key="1">
    <source>
        <dbReference type="ARBA" id="ARBA00004496"/>
    </source>
</evidence>
<keyword evidence="19" id="KW-1185">Reference proteome</keyword>
<dbReference type="SUPFAM" id="SSF56672">
    <property type="entry name" value="DNA/RNA polymerases"/>
    <property type="match status" value="1"/>
</dbReference>
<feature type="binding site" evidence="16">
    <location>
        <position position="9"/>
    </location>
    <ligand>
        <name>Mg(2+)</name>
        <dbReference type="ChEBI" id="CHEBI:18420"/>
    </ligand>
</feature>
<feature type="domain" description="UmuC" evidence="17">
    <location>
        <begin position="5"/>
        <end position="185"/>
    </location>
</feature>
<dbReference type="InterPro" id="IPR043502">
    <property type="entry name" value="DNA/RNA_pol_sf"/>
</dbReference>
<dbReference type="InterPro" id="IPR024728">
    <property type="entry name" value="PolY_HhH_motif"/>
</dbReference>
<dbReference type="Gene3D" id="3.40.1170.60">
    <property type="match status" value="1"/>
</dbReference>
<accession>A0A4R3KF77</accession>
<keyword evidence="12 16" id="KW-0239">DNA-directed DNA polymerase</keyword>
<dbReference type="RefSeq" id="WP_132547000.1">
    <property type="nucleotide sequence ID" value="NZ_SMAA01000001.1"/>
</dbReference>
<dbReference type="SUPFAM" id="SSF100879">
    <property type="entry name" value="Lesion bypass DNA polymerase (Y-family), little finger domain"/>
    <property type="match status" value="1"/>
</dbReference>
<evidence type="ECO:0000313" key="19">
    <source>
        <dbReference type="Proteomes" id="UP000295188"/>
    </source>
</evidence>
<dbReference type="GO" id="GO:0009432">
    <property type="term" value="P:SOS response"/>
    <property type="evidence" value="ECO:0007669"/>
    <property type="project" value="TreeGrafter"/>
</dbReference>
<dbReference type="NCBIfam" id="NF002882">
    <property type="entry name" value="PRK03348.1"/>
    <property type="match status" value="1"/>
</dbReference>